<comment type="caution">
    <text evidence="1">The sequence shown here is derived from an EMBL/GenBank/DDBJ whole genome shotgun (WGS) entry which is preliminary data.</text>
</comment>
<protein>
    <submittedName>
        <fullName evidence="1">Uncharacterized protein</fullName>
    </submittedName>
</protein>
<keyword evidence="2" id="KW-1185">Reference proteome</keyword>
<name>A0A8J8NCB8_HALGN</name>
<gene>
    <name evidence="1" type="ORF">FGO68_gene9097</name>
</gene>
<reference evidence="1" key="1">
    <citation type="submission" date="2019-06" db="EMBL/GenBank/DDBJ databases">
        <authorList>
            <person name="Zheng W."/>
        </authorList>
    </citation>
    <scope>NUCLEOTIDE SEQUENCE</scope>
    <source>
        <strain evidence="1">QDHG01</strain>
    </source>
</reference>
<dbReference type="EMBL" id="RRYP01023489">
    <property type="protein sequence ID" value="TNV72223.1"/>
    <property type="molecule type" value="Genomic_DNA"/>
</dbReference>
<proteinExistence type="predicted"/>
<evidence type="ECO:0000313" key="1">
    <source>
        <dbReference type="EMBL" id="TNV72223.1"/>
    </source>
</evidence>
<dbReference type="Proteomes" id="UP000785679">
    <property type="component" value="Unassembled WGS sequence"/>
</dbReference>
<dbReference type="AlphaFoldDB" id="A0A8J8NCB8"/>
<sequence>MYYSIFESILCMPSHFYIFGKHAFRRIFIQTCGIVYCQLMSNAINLLKITDIQYQKITDFKNTLSQLIYTKITSLTQGIIFADQNWWIICKSLAQTQMIDKSIDMNGHQLNKEYI</sequence>
<evidence type="ECO:0000313" key="2">
    <source>
        <dbReference type="Proteomes" id="UP000785679"/>
    </source>
</evidence>
<organism evidence="1 2">
    <name type="scientific">Halteria grandinella</name>
    <dbReference type="NCBI Taxonomy" id="5974"/>
    <lineage>
        <taxon>Eukaryota</taxon>
        <taxon>Sar</taxon>
        <taxon>Alveolata</taxon>
        <taxon>Ciliophora</taxon>
        <taxon>Intramacronucleata</taxon>
        <taxon>Spirotrichea</taxon>
        <taxon>Stichotrichia</taxon>
        <taxon>Sporadotrichida</taxon>
        <taxon>Halteriidae</taxon>
        <taxon>Halteria</taxon>
    </lineage>
</organism>
<accession>A0A8J8NCB8</accession>